<evidence type="ECO:0000313" key="7">
    <source>
        <dbReference type="Proteomes" id="UP000092952"/>
    </source>
</evidence>
<feature type="transmembrane region" description="Helical" evidence="5">
    <location>
        <begin position="12"/>
        <end position="34"/>
    </location>
</feature>
<dbReference type="Proteomes" id="UP000092952">
    <property type="component" value="Chromosome"/>
</dbReference>
<evidence type="ECO:0000256" key="2">
    <source>
        <dbReference type="ARBA" id="ARBA00022692"/>
    </source>
</evidence>
<evidence type="ECO:0000313" key="6">
    <source>
        <dbReference type="EMBL" id="ANX03468.1"/>
    </source>
</evidence>
<gene>
    <name evidence="6" type="ORF">PG2T_04190</name>
</gene>
<dbReference type="InterPro" id="IPR002797">
    <property type="entry name" value="Polysacc_synth"/>
</dbReference>
<dbReference type="KEGG" id="gbi:PG2T_04190"/>
<dbReference type="InterPro" id="IPR052556">
    <property type="entry name" value="PolySynth_Transporter"/>
</dbReference>
<organism evidence="6 7">
    <name type="scientific">Immundisolibacter cernigliae</name>
    <dbReference type="NCBI Taxonomy" id="1810504"/>
    <lineage>
        <taxon>Bacteria</taxon>
        <taxon>Pseudomonadati</taxon>
        <taxon>Pseudomonadota</taxon>
        <taxon>Gammaproteobacteria</taxon>
        <taxon>Immundisolibacterales</taxon>
        <taxon>Immundisolibacteraceae</taxon>
        <taxon>Immundisolibacter</taxon>
    </lineage>
</organism>
<sequence>MRAWRPGGYLRASGVLFGWLAVRTLAQTALFVLVARTLGAEGYGSLIAVMAIATLFAPLAGLGGQALLVRDGARNPEHLATHLGDALRLWAISVVPLSVAAFVACHLLVPPALPAYAVAAIVLADLAGASLLELLARTWQAVQRMGGFGAAMAGLIVARLAVFCALLAIAPPSPANWAVWYGTVTAAYVLLAGGAALRCFGIPRRSDTPFVRLVSAGFPFAFAGSAMRIQAEANKPILARLDSIAGAGVYSVAQRVTDILAVPLQAMLETLLPRAYRMASGTLPIYTLGIPALLLAIIGGVAIAAGAPWLPVLLGPGFVESVPVTALLAFVPAMFVLRMLLTMALAGRSQQTQLYDAYGLGAFISVAATALLVPAWGARGAAVATYIPEAVMIARQLISLVGNRKHY</sequence>
<keyword evidence="7" id="KW-1185">Reference proteome</keyword>
<evidence type="ECO:0000256" key="4">
    <source>
        <dbReference type="ARBA" id="ARBA00023136"/>
    </source>
</evidence>
<feature type="transmembrane region" description="Helical" evidence="5">
    <location>
        <begin position="46"/>
        <end position="68"/>
    </location>
</feature>
<dbReference type="AlphaFoldDB" id="A0A1B1YRN5"/>
<dbReference type="GO" id="GO:0016020">
    <property type="term" value="C:membrane"/>
    <property type="evidence" value="ECO:0007669"/>
    <property type="project" value="UniProtKB-SubCell"/>
</dbReference>
<dbReference type="STRING" id="1810504.PG2T_04190"/>
<dbReference type="PANTHER" id="PTHR43424:SF1">
    <property type="entry name" value="LOCUS PUTATIVE PROTEIN 1-RELATED"/>
    <property type="match status" value="1"/>
</dbReference>
<protein>
    <submittedName>
        <fullName evidence="6">Uncharacterized protein</fullName>
    </submittedName>
</protein>
<evidence type="ECO:0000256" key="1">
    <source>
        <dbReference type="ARBA" id="ARBA00004141"/>
    </source>
</evidence>
<feature type="transmembrane region" description="Helical" evidence="5">
    <location>
        <begin position="177"/>
        <end position="197"/>
    </location>
</feature>
<proteinExistence type="predicted"/>
<dbReference type="PANTHER" id="PTHR43424">
    <property type="entry name" value="LOCUS PUTATIVE PROTEIN 1-RELATED"/>
    <property type="match status" value="1"/>
</dbReference>
<dbReference type="Pfam" id="PF01943">
    <property type="entry name" value="Polysacc_synt"/>
    <property type="match status" value="1"/>
</dbReference>
<evidence type="ECO:0000256" key="5">
    <source>
        <dbReference type="SAM" id="Phobius"/>
    </source>
</evidence>
<dbReference type="InParanoid" id="A0A1B1YRN5"/>
<feature type="transmembrane region" description="Helical" evidence="5">
    <location>
        <begin position="283"/>
        <end position="310"/>
    </location>
</feature>
<feature type="transmembrane region" description="Helical" evidence="5">
    <location>
        <begin position="115"/>
        <end position="136"/>
    </location>
</feature>
<keyword evidence="2 5" id="KW-0812">Transmembrane</keyword>
<feature type="transmembrane region" description="Helical" evidence="5">
    <location>
        <begin position="322"/>
        <end position="345"/>
    </location>
</feature>
<accession>A0A1B1YRN5</accession>
<feature type="transmembrane region" description="Helical" evidence="5">
    <location>
        <begin position="357"/>
        <end position="377"/>
    </location>
</feature>
<name>A0A1B1YRN5_9GAMM</name>
<keyword evidence="3 5" id="KW-1133">Transmembrane helix</keyword>
<evidence type="ECO:0000256" key="3">
    <source>
        <dbReference type="ARBA" id="ARBA00022989"/>
    </source>
</evidence>
<feature type="transmembrane region" description="Helical" evidence="5">
    <location>
        <begin position="148"/>
        <end position="171"/>
    </location>
</feature>
<dbReference type="EMBL" id="CP014671">
    <property type="protein sequence ID" value="ANX03468.1"/>
    <property type="molecule type" value="Genomic_DNA"/>
</dbReference>
<comment type="subcellular location">
    <subcellularLocation>
        <location evidence="1">Membrane</location>
        <topology evidence="1">Multi-pass membrane protein</topology>
    </subcellularLocation>
</comment>
<keyword evidence="4 5" id="KW-0472">Membrane</keyword>
<reference evidence="7" key="1">
    <citation type="submission" date="2016-03" db="EMBL/GenBank/DDBJ databases">
        <title>Complete genome sequence of Solimmundus cernigliae, representing a novel lineage of polycyclic aromatic hydrocarbon degraders within the Gammaproteobacteria.</title>
        <authorList>
            <person name="Singleton D.R."/>
            <person name="Dickey A.N."/>
            <person name="Scholl E.H."/>
            <person name="Wright F.A."/>
            <person name="Aitken M.D."/>
        </authorList>
    </citation>
    <scope>NUCLEOTIDE SEQUENCE [LARGE SCALE GENOMIC DNA]</scope>
    <source>
        <strain evidence="7">TR3.2</strain>
    </source>
</reference>
<feature type="transmembrane region" description="Helical" evidence="5">
    <location>
        <begin position="89"/>
        <end position="109"/>
    </location>
</feature>